<dbReference type="EMBL" id="QVRA01000003">
    <property type="protein sequence ID" value="RJG56794.1"/>
    <property type="molecule type" value="Genomic_DNA"/>
</dbReference>
<dbReference type="NCBIfam" id="NF007989">
    <property type="entry name" value="PRK10717.1"/>
    <property type="match status" value="1"/>
</dbReference>
<dbReference type="FunFam" id="3.40.50.1100:FF:000011">
    <property type="entry name" value="Cysteine synthase (o-acetylserine)"/>
    <property type="match status" value="1"/>
</dbReference>
<evidence type="ECO:0000256" key="1">
    <source>
        <dbReference type="ARBA" id="ARBA00001933"/>
    </source>
</evidence>
<dbReference type="OrthoDB" id="9805733at2"/>
<dbReference type="CDD" id="cd01561">
    <property type="entry name" value="CBS_like"/>
    <property type="match status" value="1"/>
</dbReference>
<dbReference type="Pfam" id="PF00291">
    <property type="entry name" value="PALP"/>
    <property type="match status" value="1"/>
</dbReference>
<dbReference type="InterPro" id="IPR050214">
    <property type="entry name" value="Cys_Synth/Cystath_Beta-Synth"/>
</dbReference>
<dbReference type="RefSeq" id="WP_119744457.1">
    <property type="nucleotide sequence ID" value="NZ_QVRA01000003.1"/>
</dbReference>
<gene>
    <name evidence="8" type="ORF">D0Z70_05510</name>
</gene>
<dbReference type="Proteomes" id="UP000283469">
    <property type="component" value="Unassembled WGS sequence"/>
</dbReference>
<comment type="cofactor">
    <cofactor evidence="1">
        <name>pyridoxal 5'-phosphate</name>
        <dbReference type="ChEBI" id="CHEBI:597326"/>
    </cofactor>
</comment>
<dbReference type="InterPro" id="IPR036052">
    <property type="entry name" value="TrpB-like_PALP_sf"/>
</dbReference>
<keyword evidence="9" id="KW-1185">Reference proteome</keyword>
<dbReference type="SUPFAM" id="SSF53686">
    <property type="entry name" value="Tryptophan synthase beta subunit-like PLP-dependent enzymes"/>
    <property type="match status" value="1"/>
</dbReference>
<dbReference type="InterPro" id="IPR001926">
    <property type="entry name" value="TrpB-like_PALP"/>
</dbReference>
<keyword evidence="3" id="KW-0808">Transferase</keyword>
<evidence type="ECO:0000313" key="9">
    <source>
        <dbReference type="Proteomes" id="UP000283469"/>
    </source>
</evidence>
<name>A0A418YWL2_9SPHN</name>
<evidence type="ECO:0000256" key="5">
    <source>
        <dbReference type="ARBA" id="ARBA00022946"/>
    </source>
</evidence>
<feature type="domain" description="Tryptophan synthase beta chain-like PALP" evidence="7">
    <location>
        <begin position="10"/>
        <end position="301"/>
    </location>
</feature>
<evidence type="ECO:0000256" key="4">
    <source>
        <dbReference type="ARBA" id="ARBA00022898"/>
    </source>
</evidence>
<reference evidence="8 9" key="1">
    <citation type="submission" date="2018-08" db="EMBL/GenBank/DDBJ databases">
        <title>Sphingobium sp. EO9.</title>
        <authorList>
            <person name="Park Y."/>
            <person name="Kim K.H."/>
            <person name="Jeon C.O."/>
        </authorList>
    </citation>
    <scope>NUCLEOTIDE SEQUENCE [LARGE SCALE GENOMIC DNA]</scope>
    <source>
        <strain evidence="8 9">EO9</strain>
    </source>
</reference>
<keyword evidence="5" id="KW-0809">Transit peptide</keyword>
<accession>A0A418YWL2</accession>
<evidence type="ECO:0000256" key="3">
    <source>
        <dbReference type="ARBA" id="ARBA00022679"/>
    </source>
</evidence>
<proteinExistence type="predicted"/>
<sequence length="331" mass="34932">MLLQPHSLALIGNTPMVRLAGPSDATGCDIFAKCEFANPGASVKDRAALFIVNDAEEKGLLQPGGTIVEGTAGNTGIGLALVANAKGYKTIIVMPETQSREKMDTLRALGAELVTVPAAAYSNPGHFVHTSRRLAEETEGAIWANQFDNIANRKAHIVGTAEEIWTQMEGRIDGFTCAAGTGGTIAGVGLGLKAKDEAITIALSDPHGAALYEYYACGELKAEGSSVAEGIGQGRITANLEGAPIDTQFRISDEEGLEWVRRLLSEEGLCLGLSSGINVAGAVALARQLGPGKRIVTILCDTGFRYLSTLYNRQWLESKGLTVFPWLAQTA</sequence>
<dbReference type="Gene3D" id="3.40.50.1100">
    <property type="match status" value="2"/>
</dbReference>
<evidence type="ECO:0000256" key="2">
    <source>
        <dbReference type="ARBA" id="ARBA00022605"/>
    </source>
</evidence>
<evidence type="ECO:0000259" key="7">
    <source>
        <dbReference type="Pfam" id="PF00291"/>
    </source>
</evidence>
<protein>
    <submittedName>
        <fullName evidence="8">Cysteine synthase A</fullName>
    </submittedName>
</protein>
<dbReference type="InterPro" id="IPR001216">
    <property type="entry name" value="P-phosphate_BS"/>
</dbReference>
<dbReference type="AlphaFoldDB" id="A0A418YWL2"/>
<evidence type="ECO:0000256" key="6">
    <source>
        <dbReference type="ARBA" id="ARBA00029440"/>
    </source>
</evidence>
<dbReference type="PROSITE" id="PS00901">
    <property type="entry name" value="CYS_SYNTHASE"/>
    <property type="match status" value="1"/>
</dbReference>
<dbReference type="GO" id="GO:0006535">
    <property type="term" value="P:cysteine biosynthetic process from serine"/>
    <property type="evidence" value="ECO:0007669"/>
    <property type="project" value="InterPro"/>
</dbReference>
<keyword evidence="4" id="KW-0663">Pyridoxal phosphate</keyword>
<dbReference type="PANTHER" id="PTHR10314">
    <property type="entry name" value="CYSTATHIONINE BETA-SYNTHASE"/>
    <property type="match status" value="1"/>
</dbReference>
<organism evidence="8 9">
    <name type="scientific">Sphingobium terrigena</name>
    <dbReference type="NCBI Taxonomy" id="2304063"/>
    <lineage>
        <taxon>Bacteria</taxon>
        <taxon>Pseudomonadati</taxon>
        <taxon>Pseudomonadota</taxon>
        <taxon>Alphaproteobacteria</taxon>
        <taxon>Sphingomonadales</taxon>
        <taxon>Sphingomonadaceae</taxon>
        <taxon>Sphingobium</taxon>
    </lineage>
</organism>
<comment type="caution">
    <text evidence="8">The sequence shown here is derived from an EMBL/GenBank/DDBJ whole genome shotgun (WGS) entry which is preliminary data.</text>
</comment>
<keyword evidence="2" id="KW-0028">Amino-acid biosynthesis</keyword>
<evidence type="ECO:0000313" key="8">
    <source>
        <dbReference type="EMBL" id="RJG56794.1"/>
    </source>
</evidence>
<comment type="pathway">
    <text evidence="6">Amino-acid biosynthesis.</text>
</comment>
<dbReference type="GO" id="GO:0016765">
    <property type="term" value="F:transferase activity, transferring alkyl or aryl (other than methyl) groups"/>
    <property type="evidence" value="ECO:0007669"/>
    <property type="project" value="UniProtKB-ARBA"/>
</dbReference>